<name>A0A6C0CIU5_9ZZZZ</name>
<organism evidence="2">
    <name type="scientific">viral metagenome</name>
    <dbReference type="NCBI Taxonomy" id="1070528"/>
    <lineage>
        <taxon>unclassified sequences</taxon>
        <taxon>metagenomes</taxon>
        <taxon>organismal metagenomes</taxon>
    </lineage>
</organism>
<accession>A0A6C0CIU5</accession>
<dbReference type="InterPro" id="IPR043928">
    <property type="entry name" value="DNVP"/>
</dbReference>
<evidence type="ECO:0000256" key="1">
    <source>
        <dbReference type="SAM" id="MobiDB-lite"/>
    </source>
</evidence>
<reference evidence="2" key="1">
    <citation type="journal article" date="2020" name="Nature">
        <title>Giant virus diversity and host interactions through global metagenomics.</title>
        <authorList>
            <person name="Schulz F."/>
            <person name="Roux S."/>
            <person name="Paez-Espino D."/>
            <person name="Jungbluth S."/>
            <person name="Walsh D.A."/>
            <person name="Denef V.J."/>
            <person name="McMahon K.D."/>
            <person name="Konstantinidis K.T."/>
            <person name="Eloe-Fadrosh E.A."/>
            <person name="Kyrpides N.C."/>
            <person name="Woyke T."/>
        </authorList>
    </citation>
    <scope>NUCLEOTIDE SEQUENCE</scope>
    <source>
        <strain evidence="2">GVMAG-M-3300021185-45</strain>
    </source>
</reference>
<dbReference type="GO" id="GO:0003677">
    <property type="term" value="F:DNA binding"/>
    <property type="evidence" value="ECO:0007669"/>
    <property type="project" value="InterPro"/>
</dbReference>
<feature type="region of interest" description="Disordered" evidence="1">
    <location>
        <begin position="64"/>
        <end position="102"/>
    </location>
</feature>
<sequence>MVKRHDKGHDGKYHINGKKFDLLEGSRAQVWHGTAYKTPGGLTKGHLKMTRGRIVSVKKSNLARSQRHLKGHLQPKGSGVFGTVTKKGRKKGTKKRKGSRRR</sequence>
<dbReference type="Pfam" id="PF19060">
    <property type="entry name" value="DVNP"/>
    <property type="match status" value="1"/>
</dbReference>
<feature type="compositionally biased region" description="Basic residues" evidence="1">
    <location>
        <begin position="86"/>
        <end position="102"/>
    </location>
</feature>
<dbReference type="GO" id="GO:0051276">
    <property type="term" value="P:chromosome organization"/>
    <property type="evidence" value="ECO:0007669"/>
    <property type="project" value="InterPro"/>
</dbReference>
<dbReference type="EMBL" id="MN739431">
    <property type="protein sequence ID" value="QHT04518.1"/>
    <property type="molecule type" value="Genomic_DNA"/>
</dbReference>
<proteinExistence type="predicted"/>
<evidence type="ECO:0000313" key="2">
    <source>
        <dbReference type="EMBL" id="QHT04518.1"/>
    </source>
</evidence>
<protein>
    <submittedName>
        <fullName evidence="2">Uncharacterized protein</fullName>
    </submittedName>
</protein>
<dbReference type="AlphaFoldDB" id="A0A6C0CIU5"/>